<comment type="caution">
    <text evidence="1">The sequence shown here is derived from an EMBL/GenBank/DDBJ whole genome shotgun (WGS) entry which is preliminary data.</text>
</comment>
<dbReference type="EMBL" id="CAJNIZ010014570">
    <property type="protein sequence ID" value="CAE7363605.1"/>
    <property type="molecule type" value="Genomic_DNA"/>
</dbReference>
<feature type="non-terminal residue" evidence="1">
    <location>
        <position position="1"/>
    </location>
</feature>
<gene>
    <name evidence="1" type="ORF">SPIL2461_LOCUS8741</name>
</gene>
<organism evidence="1 2">
    <name type="scientific">Symbiodinium pilosum</name>
    <name type="common">Dinoflagellate</name>
    <dbReference type="NCBI Taxonomy" id="2952"/>
    <lineage>
        <taxon>Eukaryota</taxon>
        <taxon>Sar</taxon>
        <taxon>Alveolata</taxon>
        <taxon>Dinophyceae</taxon>
        <taxon>Suessiales</taxon>
        <taxon>Symbiodiniaceae</taxon>
        <taxon>Symbiodinium</taxon>
    </lineage>
</organism>
<name>A0A812PMI1_SYMPI</name>
<evidence type="ECO:0000313" key="2">
    <source>
        <dbReference type="Proteomes" id="UP000649617"/>
    </source>
</evidence>
<keyword evidence="2" id="KW-1185">Reference proteome</keyword>
<accession>A0A812PMI1</accession>
<proteinExistence type="predicted"/>
<dbReference type="Proteomes" id="UP000649617">
    <property type="component" value="Unassembled WGS sequence"/>
</dbReference>
<dbReference type="OrthoDB" id="428341at2759"/>
<protein>
    <submittedName>
        <fullName evidence="1">Uncharacterized protein</fullName>
    </submittedName>
</protein>
<evidence type="ECO:0000313" key="1">
    <source>
        <dbReference type="EMBL" id="CAE7363605.1"/>
    </source>
</evidence>
<feature type="non-terminal residue" evidence="1">
    <location>
        <position position="209"/>
    </location>
</feature>
<sequence length="209" mass="23148">AILSKGIDLMQHIRGTLQQHNTHLWQLAALGSRLWRGRPNLRLGAYFGERYHTISGILQTYCHTCGREAGAVYAEVGVFEGDTPLHLAKVALPSLKEMHFIEPDPRYLQLAGARVAEVSRAQRWTSCFEVYSPLNPNTLAAHPPQSSVLWQSATSRFVCLEPTARTEGSVFLHLANGTSASKRFLPGSLDVVFLDATSGKFQLVLQHLD</sequence>
<reference evidence="1" key="1">
    <citation type="submission" date="2021-02" db="EMBL/GenBank/DDBJ databases">
        <authorList>
            <person name="Dougan E. K."/>
            <person name="Rhodes N."/>
            <person name="Thang M."/>
            <person name="Chan C."/>
        </authorList>
    </citation>
    <scope>NUCLEOTIDE SEQUENCE</scope>
</reference>
<dbReference type="AlphaFoldDB" id="A0A812PMI1"/>